<keyword evidence="5" id="KW-0648">Protein biosynthesis</keyword>
<feature type="compositionally biased region" description="Low complexity" evidence="9">
    <location>
        <begin position="464"/>
        <end position="482"/>
    </location>
</feature>
<dbReference type="VEuPathDB" id="FungiDB:AAP_05668"/>
<feature type="region of interest" description="Disordered" evidence="9">
    <location>
        <begin position="456"/>
        <end position="485"/>
    </location>
</feature>
<comment type="subcellular location">
    <subcellularLocation>
        <location evidence="1">Cytoplasm</location>
        <location evidence="1">Cytosol</location>
    </subcellularLocation>
</comment>
<evidence type="ECO:0000313" key="11">
    <source>
        <dbReference type="EMBL" id="KZZ87435.1"/>
    </source>
</evidence>
<dbReference type="AlphaFoldDB" id="A0A167VEY4"/>
<comment type="similarity">
    <text evidence="2">Belongs to the eIF-2B gamma/epsilon subunits family.</text>
</comment>
<dbReference type="GO" id="GO:0003743">
    <property type="term" value="F:translation initiation factor activity"/>
    <property type="evidence" value="ECO:0007669"/>
    <property type="project" value="UniProtKB-KW"/>
</dbReference>
<evidence type="ECO:0000256" key="9">
    <source>
        <dbReference type="SAM" id="MobiDB-lite"/>
    </source>
</evidence>
<evidence type="ECO:0000256" key="7">
    <source>
        <dbReference type="ARBA" id="ARBA00044229"/>
    </source>
</evidence>
<dbReference type="GO" id="GO:0005851">
    <property type="term" value="C:eukaryotic translation initiation factor 2B complex"/>
    <property type="evidence" value="ECO:0007669"/>
    <property type="project" value="TreeGrafter"/>
</dbReference>
<dbReference type="SUPFAM" id="SSF53448">
    <property type="entry name" value="Nucleotide-diphospho-sugar transferases"/>
    <property type="match status" value="1"/>
</dbReference>
<evidence type="ECO:0000256" key="6">
    <source>
        <dbReference type="ARBA" id="ARBA00044196"/>
    </source>
</evidence>
<dbReference type="InterPro" id="IPR051960">
    <property type="entry name" value="eIF2B_gamma"/>
</dbReference>
<dbReference type="OrthoDB" id="10250549at2759"/>
<dbReference type="PANTHER" id="PTHR45989">
    <property type="entry name" value="TRANSLATION INITIATION FACTOR EIF-2B SUBUNIT GAMMA"/>
    <property type="match status" value="1"/>
</dbReference>
<dbReference type="GO" id="GO:0005085">
    <property type="term" value="F:guanyl-nucleotide exchange factor activity"/>
    <property type="evidence" value="ECO:0007669"/>
    <property type="project" value="TreeGrafter"/>
</dbReference>
<evidence type="ECO:0000259" key="10">
    <source>
        <dbReference type="Pfam" id="PF25084"/>
    </source>
</evidence>
<dbReference type="SUPFAM" id="SSF51161">
    <property type="entry name" value="Trimeric LpxA-like enzymes"/>
    <property type="match status" value="1"/>
</dbReference>
<keyword evidence="4" id="KW-0396">Initiation factor</keyword>
<protein>
    <recommendedName>
        <fullName evidence="6">Translation initiation factor eIF2B subunit gamma</fullName>
    </recommendedName>
    <alternativeName>
        <fullName evidence="7">eIF2B GDP-GTP exchange factor subunit gamma</fullName>
    </alternativeName>
</protein>
<accession>A0A167VEY4</accession>
<dbReference type="CDD" id="cd04652">
    <property type="entry name" value="LbH_eIF2B_gamma_C"/>
    <property type="match status" value="1"/>
</dbReference>
<evidence type="ECO:0000256" key="3">
    <source>
        <dbReference type="ARBA" id="ARBA00022490"/>
    </source>
</evidence>
<sequence>MPAPAINAPHSGFQAFILCGPGASLGMFASNPEEYPKALIPVANRPMVWYPLDWCYRTGITNITLITPPSSRAPIETALAQNPHLTSLPSPKPTILTPPSLTFTTGTSELLRLQQVQDAIVSDFILLPCDILCELPGETLLSTWLSNQASLDGTSFRAQTESWWNWQSYTSSLSGVCGERGGRRGAIGVWYEKPGKDEGVKGDVADFVGAAPLEGNRKPAIGSDVPTYGMDEDKEVTPACVRRNLNTLVYAMPMDSLKDKMDAAKGMSLRHALIKKHGRVKLLTAYRDAHIYLFPHWVKKFAARNEKFMSISEDLVGWWAKAEWQDGLSAKLGMDEIFIGGAQRAEEMQGVAERGIIPVEAEIDFAQLSSTQSGNSRGIPPSVLAEREKRASRLLSRARSFAAPLEEPQEPQDEKVNLPPVLAYLHPANSKALIRRVDNVSLLLSTNLKLAKLPALQDPKDPYNNNSSSTTTTTTTTTPNNPFAHPEKIAYPEGISGKTTITTADCLLDTNVTVSSKCVIKETVIGHNCVIGPNVRLTRCLLMDNVVVEEKCNLIGCIIGKRAKIGKKCDLRECEVQDGNVVEEGTEAKGEKFMVFEAMEEGNEGSEFEVDSGDDGEWSGNGSDSE</sequence>
<keyword evidence="3" id="KW-0963">Cytoplasm</keyword>
<feature type="region of interest" description="Disordered" evidence="9">
    <location>
        <begin position="602"/>
        <end position="626"/>
    </location>
</feature>
<dbReference type="EMBL" id="AZGZ01000034">
    <property type="protein sequence ID" value="KZZ87435.1"/>
    <property type="molecule type" value="Genomic_DNA"/>
</dbReference>
<evidence type="ECO:0000256" key="2">
    <source>
        <dbReference type="ARBA" id="ARBA00007878"/>
    </source>
</evidence>
<evidence type="ECO:0000256" key="5">
    <source>
        <dbReference type="ARBA" id="ARBA00022917"/>
    </source>
</evidence>
<dbReference type="Pfam" id="PF25084">
    <property type="entry name" value="LbH_EIF2B"/>
    <property type="match status" value="1"/>
</dbReference>
<dbReference type="InterPro" id="IPR011004">
    <property type="entry name" value="Trimer_LpxA-like_sf"/>
</dbReference>
<dbReference type="GO" id="GO:0005829">
    <property type="term" value="C:cytosol"/>
    <property type="evidence" value="ECO:0007669"/>
    <property type="project" value="UniProtKB-SubCell"/>
</dbReference>
<dbReference type="GO" id="GO:0002183">
    <property type="term" value="P:cytoplasmic translational initiation"/>
    <property type="evidence" value="ECO:0007669"/>
    <property type="project" value="TreeGrafter"/>
</dbReference>
<comment type="caution">
    <text evidence="11">The sequence shown here is derived from an EMBL/GenBank/DDBJ whole genome shotgun (WGS) entry which is preliminary data.</text>
</comment>
<name>A0A167VEY4_9EURO</name>
<comment type="subunit">
    <text evidence="8">Component of the translation initiation factor 2B (eIF2B) complex which is a heterodecamer of two sets of five different subunits: alpha, beta, gamma, delta and epsilon. Subunits alpha, beta and delta comprise a regulatory subcomplex and subunits epsilon and gamma comprise a catalytic subcomplex. Within the complex, the hexameric regulatory complex resides at the center, with the two heterodimeric catalytic subcomplexes bound on opposite sides.</text>
</comment>
<proteinExistence type="inferred from homology"/>
<dbReference type="Proteomes" id="UP000242877">
    <property type="component" value="Unassembled WGS sequence"/>
</dbReference>
<reference evidence="11 12" key="1">
    <citation type="journal article" date="2016" name="Genome Biol. Evol.">
        <title>Divergent and convergent evolution of fungal pathogenicity.</title>
        <authorList>
            <person name="Shang Y."/>
            <person name="Xiao G."/>
            <person name="Zheng P."/>
            <person name="Cen K."/>
            <person name="Zhan S."/>
            <person name="Wang C."/>
        </authorList>
    </citation>
    <scope>NUCLEOTIDE SEQUENCE [LARGE SCALE GENOMIC DNA]</scope>
    <source>
        <strain evidence="11 12">ARSEF 7405</strain>
    </source>
</reference>
<organism evidence="11 12">
    <name type="scientific">Ascosphaera apis ARSEF 7405</name>
    <dbReference type="NCBI Taxonomy" id="392613"/>
    <lineage>
        <taxon>Eukaryota</taxon>
        <taxon>Fungi</taxon>
        <taxon>Dikarya</taxon>
        <taxon>Ascomycota</taxon>
        <taxon>Pezizomycotina</taxon>
        <taxon>Eurotiomycetes</taxon>
        <taxon>Eurotiomycetidae</taxon>
        <taxon>Onygenales</taxon>
        <taxon>Ascosphaeraceae</taxon>
        <taxon>Ascosphaera</taxon>
    </lineage>
</organism>
<dbReference type="InterPro" id="IPR056764">
    <property type="entry name" value="LbH_EIF2B3/5"/>
</dbReference>
<evidence type="ECO:0000256" key="4">
    <source>
        <dbReference type="ARBA" id="ARBA00022540"/>
    </source>
</evidence>
<feature type="compositionally biased region" description="Acidic residues" evidence="9">
    <location>
        <begin position="602"/>
        <end position="617"/>
    </location>
</feature>
<dbReference type="Gene3D" id="3.90.550.10">
    <property type="entry name" value="Spore Coat Polysaccharide Biosynthesis Protein SpsA, Chain A"/>
    <property type="match status" value="1"/>
</dbReference>
<evidence type="ECO:0000313" key="12">
    <source>
        <dbReference type="Proteomes" id="UP000242877"/>
    </source>
</evidence>
<dbReference type="PANTHER" id="PTHR45989:SF1">
    <property type="entry name" value="TRANSLATION INITIATION FACTOR EIF-2B SUBUNIT GAMMA"/>
    <property type="match status" value="1"/>
</dbReference>
<gene>
    <name evidence="11" type="ORF">AAP_05668</name>
</gene>
<evidence type="ECO:0000256" key="1">
    <source>
        <dbReference type="ARBA" id="ARBA00004514"/>
    </source>
</evidence>
<dbReference type="Gene3D" id="2.160.10.10">
    <property type="entry name" value="Hexapeptide repeat proteins"/>
    <property type="match status" value="1"/>
</dbReference>
<keyword evidence="12" id="KW-1185">Reference proteome</keyword>
<feature type="domain" description="EIF2B subunit epsilon/gamma LbH" evidence="10">
    <location>
        <begin position="500"/>
        <end position="584"/>
    </location>
</feature>
<dbReference type="InterPro" id="IPR029044">
    <property type="entry name" value="Nucleotide-diphossugar_trans"/>
</dbReference>
<evidence type="ECO:0000256" key="8">
    <source>
        <dbReference type="ARBA" id="ARBA00046432"/>
    </source>
</evidence>